<comment type="caution">
    <text evidence="1">The sequence shown here is derived from an EMBL/GenBank/DDBJ whole genome shotgun (WGS) entry which is preliminary data.</text>
</comment>
<reference evidence="2" key="1">
    <citation type="journal article" date="2019" name="Int. J. Syst. Evol. Microbiol.">
        <title>The Global Catalogue of Microorganisms (GCM) 10K type strain sequencing project: providing services to taxonomists for standard genome sequencing and annotation.</title>
        <authorList>
            <consortium name="The Broad Institute Genomics Platform"/>
            <consortium name="The Broad Institute Genome Sequencing Center for Infectious Disease"/>
            <person name="Wu L."/>
            <person name="Ma J."/>
        </authorList>
    </citation>
    <scope>NUCLEOTIDE SEQUENCE [LARGE SCALE GENOMIC DNA]</scope>
    <source>
        <strain evidence="2">JCM 18537</strain>
    </source>
</reference>
<evidence type="ECO:0000313" key="1">
    <source>
        <dbReference type="EMBL" id="GAA4774517.1"/>
    </source>
</evidence>
<dbReference type="Proteomes" id="UP001501645">
    <property type="component" value="Unassembled WGS sequence"/>
</dbReference>
<dbReference type="EMBL" id="BAABKO010000003">
    <property type="protein sequence ID" value="GAA4774517.1"/>
    <property type="molecule type" value="Genomic_DNA"/>
</dbReference>
<proteinExistence type="predicted"/>
<sequence>MTVTHYHLTEEFELTRVVPGRDTIRDLYDAAEYFSDEDCTWSINGTAIEFKRPLGTSLTAREETRP</sequence>
<gene>
    <name evidence="1" type="ORF">GCM10023351_18650</name>
</gene>
<name>A0ABP9A5F3_9MICO</name>
<evidence type="ECO:0000313" key="2">
    <source>
        <dbReference type="Proteomes" id="UP001501645"/>
    </source>
</evidence>
<organism evidence="1 2">
    <name type="scientific">Microbacterium gilvum</name>
    <dbReference type="NCBI Taxonomy" id="1336204"/>
    <lineage>
        <taxon>Bacteria</taxon>
        <taxon>Bacillati</taxon>
        <taxon>Actinomycetota</taxon>
        <taxon>Actinomycetes</taxon>
        <taxon>Micrococcales</taxon>
        <taxon>Microbacteriaceae</taxon>
        <taxon>Microbacterium</taxon>
    </lineage>
</organism>
<evidence type="ECO:0008006" key="3">
    <source>
        <dbReference type="Google" id="ProtNLM"/>
    </source>
</evidence>
<accession>A0ABP9A5F3</accession>
<keyword evidence="2" id="KW-1185">Reference proteome</keyword>
<protein>
    <recommendedName>
        <fullName evidence="3">Halobacterial output domain-containing protein</fullName>
    </recommendedName>
</protein>
<dbReference type="RefSeq" id="WP_345438410.1">
    <property type="nucleotide sequence ID" value="NZ_BAABKO010000003.1"/>
</dbReference>